<evidence type="ECO:0000313" key="1">
    <source>
        <dbReference type="EMBL" id="SUO80233.1"/>
    </source>
</evidence>
<protein>
    <submittedName>
        <fullName evidence="1">Uncharacterized protein</fullName>
    </submittedName>
</protein>
<name>A0AAX2LE86_STRSZ</name>
<dbReference type="EMBL" id="UHHT01000001">
    <property type="protein sequence ID" value="SUO80233.1"/>
    <property type="molecule type" value="Genomic_DNA"/>
</dbReference>
<sequence length="441" mass="51346">MLIQFKDKNYEISLEEICKVVQTLEEYANILAYIEKIVTSIENPFLKMEESNIYNQCKSVYTVLDDGSYLANDLYFATEFLVHVYGKNILQSIKEREIFNKTVKLLIDICSKMLKSKIAPSNFWNQFCLQVLAIELIIRLNRDIIKSKIYYTQKEVAYLFTNRFLPSLVFEFEQMQGVEHKKVSSNWIGRKLKEIGNFDSEVICIGNKNYLSINAVKELEELINRVYDSLEIGSMLEEEVIALENKFLKQKERLLILKEEGKYWRNGINDYFEKPITLLYKVMFTNYYIQLYIVISRSTLPLTDDEIIEQLEFQFKKKTGFNTYLKENISLLREISESVYSFIGSLSRGSDSKNILEDFSAVINLSEVREEIAISCSAKAGNNIYDIARDKKGLGSDCNVYMDTLKNVSHSFKNSLYKTALKHIDSIENNLLYLKTNALEK</sequence>
<comment type="caution">
    <text evidence="1">The sequence shown here is derived from an EMBL/GenBank/DDBJ whole genome shotgun (WGS) entry which is preliminary data.</text>
</comment>
<dbReference type="AlphaFoldDB" id="A0AAX2LE86"/>
<gene>
    <name evidence="1" type="ORF">NCTC7023_00272</name>
</gene>
<dbReference type="Proteomes" id="UP000255476">
    <property type="component" value="Unassembled WGS sequence"/>
</dbReference>
<proteinExistence type="predicted"/>
<organism evidence="1 2">
    <name type="scientific">Streptococcus equi subsp. zooepidemicus</name>
    <dbReference type="NCBI Taxonomy" id="40041"/>
    <lineage>
        <taxon>Bacteria</taxon>
        <taxon>Bacillati</taxon>
        <taxon>Bacillota</taxon>
        <taxon>Bacilli</taxon>
        <taxon>Lactobacillales</taxon>
        <taxon>Streptococcaceae</taxon>
        <taxon>Streptococcus</taxon>
    </lineage>
</organism>
<reference evidence="1 2" key="1">
    <citation type="submission" date="2018-06" db="EMBL/GenBank/DDBJ databases">
        <authorList>
            <consortium name="Pathogen Informatics"/>
            <person name="Doyle S."/>
        </authorList>
    </citation>
    <scope>NUCLEOTIDE SEQUENCE [LARGE SCALE GENOMIC DNA]</scope>
    <source>
        <strain evidence="1 2">NCTC7023</strain>
    </source>
</reference>
<dbReference type="RefSeq" id="WP_111677729.1">
    <property type="nucleotide sequence ID" value="NZ_LS483325.1"/>
</dbReference>
<accession>A0AAX2LE86</accession>
<evidence type="ECO:0000313" key="2">
    <source>
        <dbReference type="Proteomes" id="UP000255476"/>
    </source>
</evidence>